<keyword evidence="2" id="KW-0808">Transferase</keyword>
<organism evidence="3 4">
    <name type="scientific">Dioscorea cayennensis subsp. rotundata</name>
    <name type="common">White Guinea yam</name>
    <name type="synonym">Dioscorea rotundata</name>
    <dbReference type="NCBI Taxonomy" id="55577"/>
    <lineage>
        <taxon>Eukaryota</taxon>
        <taxon>Viridiplantae</taxon>
        <taxon>Streptophyta</taxon>
        <taxon>Embryophyta</taxon>
        <taxon>Tracheophyta</taxon>
        <taxon>Spermatophyta</taxon>
        <taxon>Magnoliopsida</taxon>
        <taxon>Liliopsida</taxon>
        <taxon>Dioscoreales</taxon>
        <taxon>Dioscoreaceae</taxon>
        <taxon>Dioscorea</taxon>
    </lineage>
</organism>
<reference evidence="4" key="1">
    <citation type="submission" date="2025-08" db="UniProtKB">
        <authorList>
            <consortium name="RefSeq"/>
        </authorList>
    </citation>
    <scope>IDENTIFICATION</scope>
</reference>
<gene>
    <name evidence="4" type="primary">LOC120278978</name>
</gene>
<evidence type="ECO:0000313" key="4">
    <source>
        <dbReference type="RefSeq" id="XP_039141715.1"/>
    </source>
</evidence>
<dbReference type="SUPFAM" id="SSF53756">
    <property type="entry name" value="UDP-Glycosyltransferase/glycogen phosphorylase"/>
    <property type="match status" value="1"/>
</dbReference>
<name>A0AB40CPD1_DIOCR</name>
<dbReference type="Proteomes" id="UP001515500">
    <property type="component" value="Chromosome 2"/>
</dbReference>
<dbReference type="RefSeq" id="XP_039141715.1">
    <property type="nucleotide sequence ID" value="XM_039285781.1"/>
</dbReference>
<dbReference type="InterPro" id="IPR002213">
    <property type="entry name" value="UDP_glucos_trans"/>
</dbReference>
<proteinExistence type="inferred from homology"/>
<dbReference type="AlphaFoldDB" id="A0AB40CPD1"/>
<protein>
    <submittedName>
        <fullName evidence="4">UDP-glucose flavonoid 3-O-glucosyltransferase 7-like</fullName>
    </submittedName>
</protein>
<dbReference type="GO" id="GO:0035251">
    <property type="term" value="F:UDP-glucosyltransferase activity"/>
    <property type="evidence" value="ECO:0007669"/>
    <property type="project" value="TreeGrafter"/>
</dbReference>
<comment type="similarity">
    <text evidence="1">Belongs to the UDP-glycosyltransferase family.</text>
</comment>
<evidence type="ECO:0000256" key="2">
    <source>
        <dbReference type="ARBA" id="ARBA00022679"/>
    </source>
</evidence>
<dbReference type="PANTHER" id="PTHR48047:SF19">
    <property type="entry name" value="GLYCOSYLTRANSFERASE"/>
    <property type="match status" value="1"/>
</dbReference>
<keyword evidence="3" id="KW-1185">Reference proteome</keyword>
<dbReference type="FunFam" id="3.40.50.2000:FF:000063">
    <property type="entry name" value="Glycosyltransferase"/>
    <property type="match status" value="1"/>
</dbReference>
<dbReference type="Gene3D" id="3.40.50.2000">
    <property type="entry name" value="Glycogen Phosphorylase B"/>
    <property type="match status" value="2"/>
</dbReference>
<evidence type="ECO:0000256" key="1">
    <source>
        <dbReference type="ARBA" id="ARBA00009995"/>
    </source>
</evidence>
<dbReference type="CDD" id="cd03784">
    <property type="entry name" value="GT1_Gtf-like"/>
    <property type="match status" value="1"/>
</dbReference>
<dbReference type="PANTHER" id="PTHR48047">
    <property type="entry name" value="GLYCOSYLTRANSFERASE"/>
    <property type="match status" value="1"/>
</dbReference>
<evidence type="ECO:0000313" key="3">
    <source>
        <dbReference type="Proteomes" id="UP001515500"/>
    </source>
</evidence>
<dbReference type="GeneID" id="120278978"/>
<accession>A0AB40CPD1</accession>
<dbReference type="Pfam" id="PF00201">
    <property type="entry name" value="UDPGT"/>
    <property type="match status" value="1"/>
</dbReference>
<sequence length="468" mass="51905">MDSGEPLHVLFFPFLTRSHMIPMLETARLFSENGIKTSIVTTPANADLIKPLLHHHPSISLHLIPFPSTTFNLPSGCENLTAVPVHLTTDFFSAAFNLRDPFSHLLSSLRPDAIISDAIYTWTTELAGEFHIPRVIFQVTGLFPLSATNDLDLHLHHPSYKSISDDSELFSIPGFPHTVHFTRSQLPEVFAFPPMLGWQREAELSSHAVIVNSFSALEPDYAVHYSNVAPREVFLLGPVAIAGQPEKKEKKAEPCLEWLDEKDDGSVVYVGFGTLSRFTAEQIKELAFGLENSGEGFVWAVGSGEVVEWIPEGFEKRVQGRGLVVKGWAPQTEILNHRAVGGSVCHCGWNSVMEAVVAGLPVITWPLYYEQFLVEKWICEVVKMGIPAWEGFKSVKDEEKVVFPATAVATAVKRLMGSGEEVVEMRKRVAELAKLARMAVAEGGTSNQDLSRLIDGLVAWRDNRRPIK</sequence>